<gene>
    <name evidence="2" type="ORF">J2S11_000652</name>
</gene>
<dbReference type="InterPro" id="IPR023214">
    <property type="entry name" value="HAD_sf"/>
</dbReference>
<dbReference type="Gene3D" id="3.40.50.1000">
    <property type="entry name" value="HAD superfamily/HAD-like"/>
    <property type="match status" value="1"/>
</dbReference>
<dbReference type="InterPro" id="IPR041492">
    <property type="entry name" value="HAD_2"/>
</dbReference>
<protein>
    <submittedName>
        <fullName evidence="2">FkbH-like protein</fullName>
    </submittedName>
</protein>
<organism evidence="2 3">
    <name type="scientific">Caldalkalibacillus horti</name>
    <dbReference type="NCBI Taxonomy" id="77523"/>
    <lineage>
        <taxon>Bacteria</taxon>
        <taxon>Bacillati</taxon>
        <taxon>Bacillota</taxon>
        <taxon>Bacilli</taxon>
        <taxon>Bacillales</taxon>
        <taxon>Bacillaceae</taxon>
        <taxon>Caldalkalibacillus</taxon>
    </lineage>
</organism>
<dbReference type="InterPro" id="IPR016181">
    <property type="entry name" value="Acyl_CoA_acyltransferase"/>
</dbReference>
<name>A0ABT9VUT3_9BACI</name>
<reference evidence="2 3" key="1">
    <citation type="submission" date="2023-07" db="EMBL/GenBank/DDBJ databases">
        <title>Genomic Encyclopedia of Type Strains, Phase IV (KMG-IV): sequencing the most valuable type-strain genomes for metagenomic binning, comparative biology and taxonomic classification.</title>
        <authorList>
            <person name="Goeker M."/>
        </authorList>
    </citation>
    <scope>NUCLEOTIDE SEQUENCE [LARGE SCALE GENOMIC DNA]</scope>
    <source>
        <strain evidence="2 3">DSM 12751</strain>
    </source>
</reference>
<dbReference type="InterPro" id="IPR010033">
    <property type="entry name" value="HAD_SF_ppase_IIIC"/>
</dbReference>
<dbReference type="Gene3D" id="3.40.630.30">
    <property type="match status" value="1"/>
</dbReference>
<accession>A0ABT9VUT3</accession>
<feature type="domain" description="N-acetyltransferase" evidence="1">
    <location>
        <begin position="181"/>
        <end position="329"/>
    </location>
</feature>
<dbReference type="InterPro" id="IPR000182">
    <property type="entry name" value="GNAT_dom"/>
</dbReference>
<dbReference type="Pfam" id="PF13419">
    <property type="entry name" value="HAD_2"/>
    <property type="match status" value="1"/>
</dbReference>
<dbReference type="PROSITE" id="PS51186">
    <property type="entry name" value="GNAT"/>
    <property type="match status" value="1"/>
</dbReference>
<evidence type="ECO:0000313" key="2">
    <source>
        <dbReference type="EMBL" id="MDQ0164752.1"/>
    </source>
</evidence>
<dbReference type="EMBL" id="JAUSTY010000002">
    <property type="protein sequence ID" value="MDQ0164752.1"/>
    <property type="molecule type" value="Genomic_DNA"/>
</dbReference>
<dbReference type="SUPFAM" id="SSF56784">
    <property type="entry name" value="HAD-like"/>
    <property type="match status" value="1"/>
</dbReference>
<sequence length="358" mass="41901">MEQKEIKCIVWDLDHTIWDGILAEADDVQVKPGIFEIIKTLDERGILHSIASKNDHDMAMAKLQEFGLEQYFLYPEIHWNAKSFSIDQIQRNINIGMDSILFIDDQEFELEEVKNEHPEVNCLNSKDYLNLLDEPRLNPRFITIDSARRRKMYQDDYKRKEAEKDYQGPSEEFLASLNMKFTISTAQEEDLKRAEELTIRTNQLNATGRSFSYEELDYIRQSDEYKLLVCELEDRYGSYGKIGLALLHLKEGEWLLEMLLMSCRVVSRGVGTVLLSYILNEAKNNGKALLANFKDTGRNRMMFVSFRFSGFKEKHSDEEGNYVLEHDLQSIQEIPEYIELYDQTKSFMNRGEMSELSQ</sequence>
<keyword evidence="3" id="KW-1185">Reference proteome</keyword>
<comment type="caution">
    <text evidence="2">The sequence shown here is derived from an EMBL/GenBank/DDBJ whole genome shotgun (WGS) entry which is preliminary data.</text>
</comment>
<dbReference type="InterPro" id="IPR010037">
    <property type="entry name" value="FkbH_domain"/>
</dbReference>
<dbReference type="NCBIfam" id="TIGR01686">
    <property type="entry name" value="FkbH"/>
    <property type="match status" value="1"/>
</dbReference>
<proteinExistence type="predicted"/>
<evidence type="ECO:0000313" key="3">
    <source>
        <dbReference type="Proteomes" id="UP001235840"/>
    </source>
</evidence>
<dbReference type="Proteomes" id="UP001235840">
    <property type="component" value="Unassembled WGS sequence"/>
</dbReference>
<dbReference type="NCBIfam" id="TIGR01681">
    <property type="entry name" value="HAD-SF-IIIC"/>
    <property type="match status" value="1"/>
</dbReference>
<dbReference type="InterPro" id="IPR036412">
    <property type="entry name" value="HAD-like_sf"/>
</dbReference>
<evidence type="ECO:0000259" key="1">
    <source>
        <dbReference type="PROSITE" id="PS51186"/>
    </source>
</evidence>
<dbReference type="RefSeq" id="WP_307390824.1">
    <property type="nucleotide sequence ID" value="NZ_BAAADK010000018.1"/>
</dbReference>
<dbReference type="SUPFAM" id="SSF55729">
    <property type="entry name" value="Acyl-CoA N-acyltransferases (Nat)"/>
    <property type="match status" value="1"/>
</dbReference>